<dbReference type="Proteomes" id="UP000278398">
    <property type="component" value="Unassembled WGS sequence"/>
</dbReference>
<evidence type="ECO:0000256" key="6">
    <source>
        <dbReference type="ARBA" id="ARBA00034754"/>
    </source>
</evidence>
<dbReference type="AlphaFoldDB" id="A0A3S0GBM7"/>
<keyword evidence="2" id="KW-0808">Transferase</keyword>
<protein>
    <recommendedName>
        <fullName evidence="1">DNA-directed DNA polymerase</fullName>
        <ecNumber evidence="1">2.7.7.7</ecNumber>
    </recommendedName>
</protein>
<dbReference type="GO" id="GO:0009360">
    <property type="term" value="C:DNA polymerase III complex"/>
    <property type="evidence" value="ECO:0007669"/>
    <property type="project" value="TreeGrafter"/>
</dbReference>
<evidence type="ECO:0000313" key="9">
    <source>
        <dbReference type="Proteomes" id="UP000278398"/>
    </source>
</evidence>
<evidence type="ECO:0000256" key="5">
    <source>
        <dbReference type="ARBA" id="ARBA00022932"/>
    </source>
</evidence>
<dbReference type="Gene3D" id="3.40.50.300">
    <property type="entry name" value="P-loop containing nucleotide triphosphate hydrolases"/>
    <property type="match status" value="1"/>
</dbReference>
<keyword evidence="3" id="KW-0548">Nucleotidyltransferase</keyword>
<sequence length="346" mass="37355">MAQKKSHEVDGWLARPDPTVAIVLVYGPDRGLVSERAKLFASKTGLDLEDPFAVVKLEAAEIEADPGRLIDEACTVSMFGGKRLIWLRNAASHKGTAEALKVLSDKPPQDAIVLIEAGDLKKNAPLRTLAEGGRAAMALPCYADESRSIDQVLDQELQAANMAITLEARQLLKSQVGGDRLASRGEIQKLLLYCAGQKTIELEDVEASLGDVASVSADQVVDAMLLGRLAEMDEKMLRALSSGTAPFLFLSATMRQFQTLAVLRADMDRGGKSASSVVAGARPPVFFARRSIVENALARWTVDALAQGLDRLQQTVLLTRRRPELAVEVTRQTLLALGVQAMRRGG</sequence>
<dbReference type="InterPro" id="IPR008921">
    <property type="entry name" value="DNA_pol3_clamp-load_cplx_C"/>
</dbReference>
<evidence type="ECO:0000256" key="1">
    <source>
        <dbReference type="ARBA" id="ARBA00012417"/>
    </source>
</evidence>
<proteinExistence type="inferred from homology"/>
<evidence type="ECO:0000256" key="7">
    <source>
        <dbReference type="ARBA" id="ARBA00049244"/>
    </source>
</evidence>
<comment type="catalytic activity">
    <reaction evidence="7">
        <text>DNA(n) + a 2'-deoxyribonucleoside 5'-triphosphate = DNA(n+1) + diphosphate</text>
        <dbReference type="Rhea" id="RHEA:22508"/>
        <dbReference type="Rhea" id="RHEA-COMP:17339"/>
        <dbReference type="Rhea" id="RHEA-COMP:17340"/>
        <dbReference type="ChEBI" id="CHEBI:33019"/>
        <dbReference type="ChEBI" id="CHEBI:61560"/>
        <dbReference type="ChEBI" id="CHEBI:173112"/>
        <dbReference type="EC" id="2.7.7.7"/>
    </reaction>
</comment>
<evidence type="ECO:0000313" key="8">
    <source>
        <dbReference type="EMBL" id="RST88144.1"/>
    </source>
</evidence>
<gene>
    <name evidence="8" type="ORF">EJC49_02120</name>
</gene>
<dbReference type="GO" id="GO:0003677">
    <property type="term" value="F:DNA binding"/>
    <property type="evidence" value="ECO:0007669"/>
    <property type="project" value="InterPro"/>
</dbReference>
<dbReference type="GO" id="GO:0003887">
    <property type="term" value="F:DNA-directed DNA polymerase activity"/>
    <property type="evidence" value="ECO:0007669"/>
    <property type="project" value="UniProtKB-KW"/>
</dbReference>
<comment type="similarity">
    <text evidence="6">Belongs to the DNA polymerase HolA subunit family.</text>
</comment>
<dbReference type="PANTHER" id="PTHR34388">
    <property type="entry name" value="DNA POLYMERASE III SUBUNIT DELTA"/>
    <property type="match status" value="1"/>
</dbReference>
<organism evidence="8 9">
    <name type="scientific">Aquibium carbonis</name>
    <dbReference type="NCBI Taxonomy" id="2495581"/>
    <lineage>
        <taxon>Bacteria</taxon>
        <taxon>Pseudomonadati</taxon>
        <taxon>Pseudomonadota</taxon>
        <taxon>Alphaproteobacteria</taxon>
        <taxon>Hyphomicrobiales</taxon>
        <taxon>Phyllobacteriaceae</taxon>
        <taxon>Aquibium</taxon>
    </lineage>
</organism>
<dbReference type="EMBL" id="RWKW01000004">
    <property type="protein sequence ID" value="RST88144.1"/>
    <property type="molecule type" value="Genomic_DNA"/>
</dbReference>
<reference evidence="8 9" key="1">
    <citation type="submission" date="2018-12" db="EMBL/GenBank/DDBJ databases">
        <title>Mesorhizobium carbonis sp. nov., isolated from coal mine water.</title>
        <authorList>
            <person name="Xin W."/>
            <person name="Xu Z."/>
            <person name="Xiang F."/>
            <person name="Zhang J."/>
            <person name="Xi L."/>
            <person name="Liu J."/>
        </authorList>
    </citation>
    <scope>NUCLEOTIDE SEQUENCE [LARGE SCALE GENOMIC DNA]</scope>
    <source>
        <strain evidence="8 9">B2.3</strain>
    </source>
</reference>
<dbReference type="NCBIfam" id="TIGR01128">
    <property type="entry name" value="holA"/>
    <property type="match status" value="1"/>
</dbReference>
<evidence type="ECO:0000256" key="2">
    <source>
        <dbReference type="ARBA" id="ARBA00022679"/>
    </source>
</evidence>
<dbReference type="EC" id="2.7.7.7" evidence="1"/>
<accession>A0A3S0GBM7</accession>
<evidence type="ECO:0000256" key="3">
    <source>
        <dbReference type="ARBA" id="ARBA00022695"/>
    </source>
</evidence>
<dbReference type="PANTHER" id="PTHR34388:SF1">
    <property type="entry name" value="DNA POLYMERASE III SUBUNIT DELTA"/>
    <property type="match status" value="1"/>
</dbReference>
<dbReference type="InterPro" id="IPR005790">
    <property type="entry name" value="DNA_polIII_delta"/>
</dbReference>
<dbReference type="SUPFAM" id="SSF52540">
    <property type="entry name" value="P-loop containing nucleoside triphosphate hydrolases"/>
    <property type="match status" value="1"/>
</dbReference>
<dbReference type="SUPFAM" id="SSF48019">
    <property type="entry name" value="post-AAA+ oligomerization domain-like"/>
    <property type="match status" value="1"/>
</dbReference>
<dbReference type="Gene3D" id="1.20.272.10">
    <property type="match status" value="1"/>
</dbReference>
<dbReference type="RefSeq" id="WP_126697806.1">
    <property type="nucleotide sequence ID" value="NZ_RWKW01000004.1"/>
</dbReference>
<keyword evidence="5" id="KW-0239">DNA-directed DNA polymerase</keyword>
<keyword evidence="4" id="KW-0235">DNA replication</keyword>
<keyword evidence="9" id="KW-1185">Reference proteome</keyword>
<dbReference type="Gene3D" id="1.10.8.60">
    <property type="match status" value="1"/>
</dbReference>
<evidence type="ECO:0000256" key="4">
    <source>
        <dbReference type="ARBA" id="ARBA00022705"/>
    </source>
</evidence>
<dbReference type="GO" id="GO:0006261">
    <property type="term" value="P:DNA-templated DNA replication"/>
    <property type="evidence" value="ECO:0007669"/>
    <property type="project" value="TreeGrafter"/>
</dbReference>
<dbReference type="OrthoDB" id="9804983at2"/>
<comment type="caution">
    <text evidence="8">The sequence shown here is derived from an EMBL/GenBank/DDBJ whole genome shotgun (WGS) entry which is preliminary data.</text>
</comment>
<dbReference type="InterPro" id="IPR027417">
    <property type="entry name" value="P-loop_NTPase"/>
</dbReference>
<name>A0A3S0GBM7_9HYPH</name>